<dbReference type="RefSeq" id="WP_188754199.1">
    <property type="nucleotide sequence ID" value="NZ_BMJY01000001.1"/>
</dbReference>
<proteinExistence type="predicted"/>
<reference evidence="3" key="1">
    <citation type="journal article" date="2014" name="Int. J. Syst. Evol. Microbiol.">
        <title>Complete genome sequence of Corynebacterium casei LMG S-19264T (=DSM 44701T), isolated from a smear-ripened cheese.</title>
        <authorList>
            <consortium name="US DOE Joint Genome Institute (JGI-PGF)"/>
            <person name="Walter F."/>
            <person name="Albersmeier A."/>
            <person name="Kalinowski J."/>
            <person name="Ruckert C."/>
        </authorList>
    </citation>
    <scope>NUCLEOTIDE SEQUENCE</scope>
    <source>
        <strain evidence="3">CGMCC 1.15794</strain>
    </source>
</reference>
<evidence type="ECO:0000313" key="3">
    <source>
        <dbReference type="EMBL" id="GGH33208.1"/>
    </source>
</evidence>
<sequence>MARSPLTLAAAVTAAVAGAEVVGARALTAGGAGRFDAAVAALADGREVVARCATDESIDHELAAEVLALRALTPGVREMLPFQAPEYLGAVALPDGRVVVTSYLAGYLIDAGELPPGEGAATSVGRALAALHALPPSVVRAAGLRERTPEQSRADVCRVVESAAASGRVPVRLIVRWREAVEDDRLWTFEPAVCLGGTQATSFLFVDDERGAPAVSGVLDWQGLSIDDPAVDLRWVASAPDAADDISRAYAEAAHRAPDAAVHVRARLHAELEFARWLVHGIETHRRDVADDAAALLESLADGVRDDVLLAGLDAEGRTDIDDALSALAQVPETTPLPADTSMHTDAYGPEELSLTPEASWSEEKRARAVAATEETQPIDRASLRALDAVDEALGHREPPTTDRIPADEGDQSAADDAARSTRAAFQRWRSSSSE</sequence>
<dbReference type="SUPFAM" id="SSF56112">
    <property type="entry name" value="Protein kinase-like (PK-like)"/>
    <property type="match status" value="1"/>
</dbReference>
<dbReference type="Pfam" id="PF01636">
    <property type="entry name" value="APH"/>
    <property type="match status" value="1"/>
</dbReference>
<gene>
    <name evidence="3" type="ORF">GCM10010921_00040</name>
</gene>
<protein>
    <recommendedName>
        <fullName evidence="2">Aminoglycoside phosphotransferase domain-containing protein</fullName>
    </recommendedName>
</protein>
<name>A0A917MLZ6_9MICO</name>
<feature type="region of interest" description="Disordered" evidence="1">
    <location>
        <begin position="391"/>
        <end position="435"/>
    </location>
</feature>
<dbReference type="EMBL" id="BMJY01000001">
    <property type="protein sequence ID" value="GGH33208.1"/>
    <property type="molecule type" value="Genomic_DNA"/>
</dbReference>
<dbReference type="Proteomes" id="UP000657592">
    <property type="component" value="Unassembled WGS sequence"/>
</dbReference>
<dbReference type="Gene3D" id="3.90.1200.10">
    <property type="match status" value="1"/>
</dbReference>
<dbReference type="AlphaFoldDB" id="A0A917MLZ6"/>
<keyword evidence="4" id="KW-1185">Reference proteome</keyword>
<reference evidence="3" key="2">
    <citation type="submission" date="2020-09" db="EMBL/GenBank/DDBJ databases">
        <authorList>
            <person name="Sun Q."/>
            <person name="Zhou Y."/>
        </authorList>
    </citation>
    <scope>NUCLEOTIDE SEQUENCE</scope>
    <source>
        <strain evidence="3">CGMCC 1.15794</strain>
    </source>
</reference>
<feature type="compositionally biased region" description="Basic and acidic residues" evidence="1">
    <location>
        <begin position="393"/>
        <end position="407"/>
    </location>
</feature>
<evidence type="ECO:0000256" key="1">
    <source>
        <dbReference type="SAM" id="MobiDB-lite"/>
    </source>
</evidence>
<feature type="domain" description="Aminoglycoside phosphotransferase" evidence="2">
    <location>
        <begin position="48"/>
        <end position="256"/>
    </location>
</feature>
<dbReference type="InterPro" id="IPR011009">
    <property type="entry name" value="Kinase-like_dom_sf"/>
</dbReference>
<dbReference type="InterPro" id="IPR002575">
    <property type="entry name" value="Aminoglycoside_PTrfase"/>
</dbReference>
<feature type="compositionally biased region" description="Low complexity" evidence="1">
    <location>
        <begin position="413"/>
        <end position="425"/>
    </location>
</feature>
<evidence type="ECO:0000259" key="2">
    <source>
        <dbReference type="Pfam" id="PF01636"/>
    </source>
</evidence>
<comment type="caution">
    <text evidence="3">The sequence shown here is derived from an EMBL/GenBank/DDBJ whole genome shotgun (WGS) entry which is preliminary data.</text>
</comment>
<organism evidence="3 4">
    <name type="scientific">Microbacterium album</name>
    <dbReference type="NCBI Taxonomy" id="2053191"/>
    <lineage>
        <taxon>Bacteria</taxon>
        <taxon>Bacillati</taxon>
        <taxon>Actinomycetota</taxon>
        <taxon>Actinomycetes</taxon>
        <taxon>Micrococcales</taxon>
        <taxon>Microbacteriaceae</taxon>
        <taxon>Microbacterium</taxon>
    </lineage>
</organism>
<accession>A0A917MLZ6</accession>
<evidence type="ECO:0000313" key="4">
    <source>
        <dbReference type="Proteomes" id="UP000657592"/>
    </source>
</evidence>